<keyword evidence="1" id="KW-0472">Membrane</keyword>
<keyword evidence="1" id="KW-0812">Transmembrane</keyword>
<dbReference type="Proteomes" id="UP000630718">
    <property type="component" value="Unassembled WGS sequence"/>
</dbReference>
<accession>A0A919A660</accession>
<protein>
    <submittedName>
        <fullName evidence="2">Uncharacterized protein</fullName>
    </submittedName>
</protein>
<feature type="transmembrane region" description="Helical" evidence="1">
    <location>
        <begin position="20"/>
        <end position="43"/>
    </location>
</feature>
<evidence type="ECO:0000313" key="2">
    <source>
        <dbReference type="EMBL" id="GHE87985.1"/>
    </source>
</evidence>
<sequence>MPGTRHGPRCVRLAADRYHVATATATAVTAVAVTATAVTAVAVTHVTTSSKP</sequence>
<evidence type="ECO:0000256" key="1">
    <source>
        <dbReference type="SAM" id="Phobius"/>
    </source>
</evidence>
<reference evidence="2" key="1">
    <citation type="journal article" date="2014" name="Int. J. Syst. Evol. Microbiol.">
        <title>Complete genome sequence of Corynebacterium casei LMG S-19264T (=DSM 44701T), isolated from a smear-ripened cheese.</title>
        <authorList>
            <consortium name="US DOE Joint Genome Institute (JGI-PGF)"/>
            <person name="Walter F."/>
            <person name="Albersmeier A."/>
            <person name="Kalinowski J."/>
            <person name="Ruckert C."/>
        </authorList>
    </citation>
    <scope>NUCLEOTIDE SEQUENCE</scope>
    <source>
        <strain evidence="2">JCM 4477</strain>
    </source>
</reference>
<dbReference type="RefSeq" id="WP_190202832.1">
    <property type="nucleotide sequence ID" value="NZ_BNBI01000002.1"/>
</dbReference>
<organism evidence="2 3">
    <name type="scientific">Streptomyces fumanus</name>
    <dbReference type="NCBI Taxonomy" id="67302"/>
    <lineage>
        <taxon>Bacteria</taxon>
        <taxon>Bacillati</taxon>
        <taxon>Actinomycetota</taxon>
        <taxon>Actinomycetes</taxon>
        <taxon>Kitasatosporales</taxon>
        <taxon>Streptomycetaceae</taxon>
        <taxon>Streptomyces</taxon>
    </lineage>
</organism>
<comment type="caution">
    <text evidence="2">The sequence shown here is derived from an EMBL/GenBank/DDBJ whole genome shotgun (WGS) entry which is preliminary data.</text>
</comment>
<name>A0A919A660_9ACTN</name>
<proteinExistence type="predicted"/>
<evidence type="ECO:0000313" key="3">
    <source>
        <dbReference type="Proteomes" id="UP000630718"/>
    </source>
</evidence>
<gene>
    <name evidence="2" type="ORF">GCM10018772_09420</name>
</gene>
<keyword evidence="3" id="KW-1185">Reference proteome</keyword>
<keyword evidence="1" id="KW-1133">Transmembrane helix</keyword>
<dbReference type="EMBL" id="BNBI01000002">
    <property type="protein sequence ID" value="GHE87985.1"/>
    <property type="molecule type" value="Genomic_DNA"/>
</dbReference>
<reference evidence="2" key="2">
    <citation type="submission" date="2020-09" db="EMBL/GenBank/DDBJ databases">
        <authorList>
            <person name="Sun Q."/>
            <person name="Ohkuma M."/>
        </authorList>
    </citation>
    <scope>NUCLEOTIDE SEQUENCE</scope>
    <source>
        <strain evidence="2">JCM 4477</strain>
    </source>
</reference>
<dbReference type="AlphaFoldDB" id="A0A919A660"/>